<feature type="region of interest" description="Disordered" evidence="1">
    <location>
        <begin position="140"/>
        <end position="188"/>
    </location>
</feature>
<dbReference type="Pfam" id="PF03793">
    <property type="entry name" value="PASTA"/>
    <property type="match status" value="2"/>
</dbReference>
<dbReference type="InterPro" id="IPR005543">
    <property type="entry name" value="PASTA_dom"/>
</dbReference>
<dbReference type="EMBL" id="BSUO01000001">
    <property type="protein sequence ID" value="GMA41684.1"/>
    <property type="molecule type" value="Genomic_DNA"/>
</dbReference>
<accession>A0ABQ6IYB1</accession>
<dbReference type="Proteomes" id="UP001157126">
    <property type="component" value="Unassembled WGS sequence"/>
</dbReference>
<protein>
    <recommendedName>
        <fullName evidence="2">PASTA domain-containing protein</fullName>
    </recommendedName>
</protein>
<dbReference type="CDD" id="cd06577">
    <property type="entry name" value="PASTA_pknB"/>
    <property type="match status" value="2"/>
</dbReference>
<feature type="compositionally biased region" description="Low complexity" evidence="1">
    <location>
        <begin position="144"/>
        <end position="176"/>
    </location>
</feature>
<dbReference type="Gene3D" id="3.30.10.20">
    <property type="match status" value="2"/>
</dbReference>
<evidence type="ECO:0000259" key="2">
    <source>
        <dbReference type="PROSITE" id="PS51178"/>
    </source>
</evidence>
<comment type="caution">
    <text evidence="3">The sequence shown here is derived from an EMBL/GenBank/DDBJ whole genome shotgun (WGS) entry which is preliminary data.</text>
</comment>
<evidence type="ECO:0000256" key="1">
    <source>
        <dbReference type="SAM" id="MobiDB-lite"/>
    </source>
</evidence>
<feature type="compositionally biased region" description="Pro residues" evidence="1">
    <location>
        <begin position="177"/>
        <end position="188"/>
    </location>
</feature>
<keyword evidence="4" id="KW-1185">Reference proteome</keyword>
<gene>
    <name evidence="3" type="ORF">GCM10025883_37290</name>
</gene>
<proteinExistence type="predicted"/>
<dbReference type="SMART" id="SM00740">
    <property type="entry name" value="PASTA"/>
    <property type="match status" value="2"/>
</dbReference>
<name>A0ABQ6IYB1_9MICO</name>
<sequence>MTLSVSSGPGRVTVPDLTNYEQSLASGRLEGLGLAIGKIQNVDSMSVDQGKVVSTEPKAGEKVAEGSAIKLNISTGRVEVPEVIGMSESQAVEAFAKVGLRADAQSSYSDRKSGTVIDQAYPKGTKVPVGDVIRISIARPRPAPTTVTTTATVTQTAPPGTTPTDGQTTPTDGETPPQTPPEDPAQTG</sequence>
<dbReference type="PROSITE" id="PS51178">
    <property type="entry name" value="PASTA"/>
    <property type="match status" value="2"/>
</dbReference>
<reference evidence="4" key="1">
    <citation type="journal article" date="2019" name="Int. J. Syst. Evol. Microbiol.">
        <title>The Global Catalogue of Microorganisms (GCM) 10K type strain sequencing project: providing services to taxonomists for standard genome sequencing and annotation.</title>
        <authorList>
            <consortium name="The Broad Institute Genomics Platform"/>
            <consortium name="The Broad Institute Genome Sequencing Center for Infectious Disease"/>
            <person name="Wu L."/>
            <person name="Ma J."/>
        </authorList>
    </citation>
    <scope>NUCLEOTIDE SEQUENCE [LARGE SCALE GENOMIC DNA]</scope>
    <source>
        <strain evidence="4">NBRC 113072</strain>
    </source>
</reference>
<organism evidence="3 4">
    <name type="scientific">Mobilicoccus caccae</name>
    <dbReference type="NCBI Taxonomy" id="1859295"/>
    <lineage>
        <taxon>Bacteria</taxon>
        <taxon>Bacillati</taxon>
        <taxon>Actinomycetota</taxon>
        <taxon>Actinomycetes</taxon>
        <taxon>Micrococcales</taxon>
        <taxon>Dermatophilaceae</taxon>
        <taxon>Mobilicoccus</taxon>
    </lineage>
</organism>
<evidence type="ECO:0000313" key="3">
    <source>
        <dbReference type="EMBL" id="GMA41684.1"/>
    </source>
</evidence>
<evidence type="ECO:0000313" key="4">
    <source>
        <dbReference type="Proteomes" id="UP001157126"/>
    </source>
</evidence>
<feature type="domain" description="PASTA" evidence="2">
    <location>
        <begin position="76"/>
        <end position="139"/>
    </location>
</feature>
<feature type="domain" description="PASTA" evidence="2">
    <location>
        <begin position="8"/>
        <end position="75"/>
    </location>
</feature>